<dbReference type="GO" id="GO:0046872">
    <property type="term" value="F:metal ion binding"/>
    <property type="evidence" value="ECO:0007669"/>
    <property type="project" value="UniProtKB-KW"/>
</dbReference>
<dbReference type="GO" id="GO:0019143">
    <property type="term" value="F:3-deoxy-manno-octulosonate-8-phosphatase activity"/>
    <property type="evidence" value="ECO:0007669"/>
    <property type="project" value="UniProtKB-EC"/>
</dbReference>
<dbReference type="EMBL" id="CP022579">
    <property type="protein sequence ID" value="QEL65966.1"/>
    <property type="molecule type" value="Genomic_DNA"/>
</dbReference>
<dbReference type="PIRSF" id="PIRSF006118">
    <property type="entry name" value="KDO8-P_Ptase"/>
    <property type="match status" value="1"/>
</dbReference>
<feature type="binding site" evidence="11">
    <location>
        <position position="14"/>
    </location>
    <ligand>
        <name>substrate</name>
    </ligand>
</feature>
<evidence type="ECO:0000256" key="2">
    <source>
        <dbReference type="ARBA" id="ARBA00001946"/>
    </source>
</evidence>
<evidence type="ECO:0000256" key="7">
    <source>
        <dbReference type="ARBA" id="ARBA00022723"/>
    </source>
</evidence>
<name>A0A5C1EAN3_9RHOO</name>
<comment type="subunit">
    <text evidence="4">Homotetramer.</text>
</comment>
<evidence type="ECO:0000256" key="10">
    <source>
        <dbReference type="ARBA" id="ARBA00031051"/>
    </source>
</evidence>
<feature type="binding site" evidence="11">
    <location>
        <position position="12"/>
    </location>
    <ligand>
        <name>Mg(2+)</name>
        <dbReference type="ChEBI" id="CHEBI:18420"/>
    </ligand>
</feature>
<evidence type="ECO:0000256" key="6">
    <source>
        <dbReference type="ARBA" id="ARBA00020092"/>
    </source>
</evidence>
<dbReference type="KEGG" id="otr:OTERR_24900"/>
<dbReference type="InterPro" id="IPR010023">
    <property type="entry name" value="KdsC_fam"/>
</dbReference>
<evidence type="ECO:0000313" key="13">
    <source>
        <dbReference type="Proteomes" id="UP000323671"/>
    </source>
</evidence>
<dbReference type="InterPro" id="IPR036412">
    <property type="entry name" value="HAD-like_sf"/>
</dbReference>
<evidence type="ECO:0000256" key="3">
    <source>
        <dbReference type="ARBA" id="ARBA00005893"/>
    </source>
</evidence>
<dbReference type="SFLD" id="SFLDG01138">
    <property type="entry name" value="C1.6.2:_Deoxy-d-mannose-octulo"/>
    <property type="match status" value="1"/>
</dbReference>
<proteinExistence type="inferred from homology"/>
<dbReference type="Proteomes" id="UP000323671">
    <property type="component" value="Chromosome"/>
</dbReference>
<evidence type="ECO:0000256" key="4">
    <source>
        <dbReference type="ARBA" id="ARBA00011881"/>
    </source>
</evidence>
<evidence type="ECO:0000256" key="8">
    <source>
        <dbReference type="ARBA" id="ARBA00022801"/>
    </source>
</evidence>
<keyword evidence="13" id="KW-1185">Reference proteome</keyword>
<comment type="cofactor">
    <cofactor evidence="2 11">
        <name>Mg(2+)</name>
        <dbReference type="ChEBI" id="CHEBI:18420"/>
    </cofactor>
</comment>
<dbReference type="NCBIfam" id="TIGR01670">
    <property type="entry name" value="KdsC-phosphatas"/>
    <property type="match status" value="1"/>
</dbReference>
<sequence length="177" mass="18793">MSAPTLKLMAFDVDGVMTDGRLYFTDDGSEVKAFHTLDGQGLKMLAGAGVQLAIITGRRSNCVTHRAHNLGIDLLFQGVHDKHAVMADLLRRLGLSFAQAGYMGDDVVDLPVMRACGFSAAPANGHAVVKQYASLVTQLKGGEGAVREVCDHLLTAQGRLDAALAPYLVTFPDAAPR</sequence>
<keyword evidence="9 11" id="KW-0460">Magnesium</keyword>
<dbReference type="Gene3D" id="3.40.50.1000">
    <property type="entry name" value="HAD superfamily/HAD-like"/>
    <property type="match status" value="1"/>
</dbReference>
<dbReference type="PANTHER" id="PTHR21485:SF3">
    <property type="entry name" value="N-ACYLNEURAMINATE CYTIDYLYLTRANSFERASE"/>
    <property type="match status" value="1"/>
</dbReference>
<dbReference type="AlphaFoldDB" id="A0A5C1EAN3"/>
<dbReference type="GO" id="GO:0008781">
    <property type="term" value="F:N-acylneuraminate cytidylyltransferase activity"/>
    <property type="evidence" value="ECO:0007669"/>
    <property type="project" value="TreeGrafter"/>
</dbReference>
<keyword evidence="7 11" id="KW-0479">Metal-binding</keyword>
<dbReference type="SUPFAM" id="SSF56784">
    <property type="entry name" value="HAD-like"/>
    <property type="match status" value="1"/>
</dbReference>
<dbReference type="SFLD" id="SFLDS00003">
    <property type="entry name" value="Haloacid_Dehalogenase"/>
    <property type="match status" value="1"/>
</dbReference>
<dbReference type="CDD" id="cd01630">
    <property type="entry name" value="HAD_KDO-like"/>
    <property type="match status" value="1"/>
</dbReference>
<evidence type="ECO:0000256" key="11">
    <source>
        <dbReference type="PIRSR" id="PIRSR006118-2"/>
    </source>
</evidence>
<comment type="catalytic activity">
    <reaction evidence="1">
        <text>3-deoxy-alpha-D-manno-2-octulosonate-8-phosphate + H2O = 3-deoxy-alpha-D-manno-oct-2-ulosonate + phosphate</text>
        <dbReference type="Rhea" id="RHEA:11500"/>
        <dbReference type="ChEBI" id="CHEBI:15377"/>
        <dbReference type="ChEBI" id="CHEBI:43474"/>
        <dbReference type="ChEBI" id="CHEBI:85985"/>
        <dbReference type="ChEBI" id="CHEBI:85986"/>
        <dbReference type="EC" id="3.1.3.45"/>
    </reaction>
</comment>
<accession>A0A5C1EAN3</accession>
<comment type="similarity">
    <text evidence="3">Belongs to the KdsC family.</text>
</comment>
<dbReference type="RefSeq" id="WP_054622218.1">
    <property type="nucleotide sequence ID" value="NZ_CP022579.1"/>
</dbReference>
<dbReference type="EC" id="3.1.3.45" evidence="5"/>
<organism evidence="12 13">
    <name type="scientific">Oryzomicrobium terrae</name>
    <dbReference type="NCBI Taxonomy" id="1735038"/>
    <lineage>
        <taxon>Bacteria</taxon>
        <taxon>Pseudomonadati</taxon>
        <taxon>Pseudomonadota</taxon>
        <taxon>Betaproteobacteria</taxon>
        <taxon>Rhodocyclales</taxon>
        <taxon>Rhodocyclaceae</taxon>
        <taxon>Oryzomicrobium</taxon>
    </lineage>
</organism>
<evidence type="ECO:0000256" key="1">
    <source>
        <dbReference type="ARBA" id="ARBA00000898"/>
    </source>
</evidence>
<protein>
    <recommendedName>
        <fullName evidence="6">3-deoxy-D-manno-octulosonate 8-phosphate phosphatase KdsC</fullName>
        <ecNumber evidence="5">3.1.3.45</ecNumber>
    </recommendedName>
    <alternativeName>
        <fullName evidence="10">KDO 8-P phosphatase</fullName>
    </alternativeName>
</protein>
<feature type="binding site" evidence="11">
    <location>
        <position position="105"/>
    </location>
    <ligand>
        <name>Mg(2+)</name>
        <dbReference type="ChEBI" id="CHEBI:18420"/>
    </ligand>
</feature>
<evidence type="ECO:0000256" key="9">
    <source>
        <dbReference type="ARBA" id="ARBA00022842"/>
    </source>
</evidence>
<evidence type="ECO:0000313" key="12">
    <source>
        <dbReference type="EMBL" id="QEL65966.1"/>
    </source>
</evidence>
<reference evidence="12 13" key="1">
    <citation type="submission" date="2017-07" db="EMBL/GenBank/DDBJ databases">
        <title>Complete genome sequence of Oryzomicrobium terrae TPP412.</title>
        <authorList>
            <person name="Chiu L.-W."/>
            <person name="Lo K.-J."/>
            <person name="Tsai Y.-M."/>
            <person name="Lin S.-S."/>
            <person name="Kuo C.-H."/>
            <person name="Liu C.-T."/>
        </authorList>
    </citation>
    <scope>NUCLEOTIDE SEQUENCE [LARGE SCALE GENOMIC DNA]</scope>
    <source>
        <strain evidence="12 13">TPP412</strain>
    </source>
</reference>
<dbReference type="Pfam" id="PF08282">
    <property type="entry name" value="Hydrolase_3"/>
    <property type="match status" value="1"/>
</dbReference>
<dbReference type="FunFam" id="3.40.50.1000:FF:000029">
    <property type="entry name" value="3-deoxy-D-manno-octulosonate 8-phosphate phosphatase KdsC"/>
    <property type="match status" value="1"/>
</dbReference>
<evidence type="ECO:0000256" key="5">
    <source>
        <dbReference type="ARBA" id="ARBA00013066"/>
    </source>
</evidence>
<dbReference type="InterPro" id="IPR023214">
    <property type="entry name" value="HAD_sf"/>
</dbReference>
<dbReference type="InterPro" id="IPR050793">
    <property type="entry name" value="CMP-NeuNAc_synthase"/>
</dbReference>
<keyword evidence="8" id="KW-0378">Hydrolase</keyword>
<gene>
    <name evidence="12" type="primary">kdsC</name>
    <name evidence="12" type="ORF">OTERR_24900</name>
</gene>
<dbReference type="SFLD" id="SFLDG01136">
    <property type="entry name" value="C1.6:_Phosphoserine_Phosphatas"/>
    <property type="match status" value="1"/>
</dbReference>
<dbReference type="PANTHER" id="PTHR21485">
    <property type="entry name" value="HAD SUPERFAMILY MEMBERS CMAS AND KDSC"/>
    <property type="match status" value="1"/>
</dbReference>